<protein>
    <submittedName>
        <fullName evidence="1">Uncharacterized protein</fullName>
    </submittedName>
</protein>
<organism evidence="1 2">
    <name type="scientific">Nocardioides currus</name>
    <dbReference type="NCBI Taxonomy" id="2133958"/>
    <lineage>
        <taxon>Bacteria</taxon>
        <taxon>Bacillati</taxon>
        <taxon>Actinomycetota</taxon>
        <taxon>Actinomycetes</taxon>
        <taxon>Propionibacteriales</taxon>
        <taxon>Nocardioidaceae</taxon>
        <taxon>Nocardioides</taxon>
    </lineage>
</organism>
<evidence type="ECO:0000313" key="1">
    <source>
        <dbReference type="EMBL" id="PUA81059.1"/>
    </source>
</evidence>
<reference evidence="1 2" key="1">
    <citation type="submission" date="2018-03" db="EMBL/GenBank/DDBJ databases">
        <authorList>
            <person name="Keele B.F."/>
        </authorList>
    </citation>
    <scope>NUCLEOTIDE SEQUENCE [LARGE SCALE GENOMIC DNA]</scope>
    <source>
        <strain evidence="1 2">IB-3</strain>
    </source>
</reference>
<proteinExistence type="predicted"/>
<gene>
    <name evidence="1" type="ORF">C7S10_11840</name>
</gene>
<accession>A0A2R7YYU6</accession>
<dbReference type="EMBL" id="PYXZ01000004">
    <property type="protein sequence ID" value="PUA81059.1"/>
    <property type="molecule type" value="Genomic_DNA"/>
</dbReference>
<dbReference type="OrthoDB" id="3364990at2"/>
<name>A0A2R7YYU6_9ACTN</name>
<dbReference type="RefSeq" id="WP_108344627.1">
    <property type="nucleotide sequence ID" value="NZ_PYXZ01000004.1"/>
</dbReference>
<dbReference type="Proteomes" id="UP000244867">
    <property type="component" value="Unassembled WGS sequence"/>
</dbReference>
<keyword evidence="2" id="KW-1185">Reference proteome</keyword>
<sequence length="346" mass="38527">MFDRSQHLILEGWFLHVDQILRLLGGERASAATASLPSQASPLGKTYWAQAIEEALAQYLREIEVTSLAVAVKDDRLEKGMLVWLDQALYFKGLATAARSGGRANFKGKLDTDTTTAIVGDFNPERVMSSTGSHALSGRSRQFLLGYITEHGGDEVTLRPLFIGQRYLRPIGDKGLPFADRAVRDTALAHPAQVDAFAHVDFSRALNLKDLQELRDVPERQVKTWFAEIFGEPDVPKDWGGEQFDLWTAQVTIGREHVQTAIAFKGPALFRPMTIAHLGHNGDQIDRLFATAADLLVVQHCHSITAPVVNMLRIYATHPSHVRRYMTINGYQTLAILRHFGYLTPS</sequence>
<evidence type="ECO:0000313" key="2">
    <source>
        <dbReference type="Proteomes" id="UP000244867"/>
    </source>
</evidence>
<dbReference type="AlphaFoldDB" id="A0A2R7YYU6"/>
<comment type="caution">
    <text evidence="1">The sequence shown here is derived from an EMBL/GenBank/DDBJ whole genome shotgun (WGS) entry which is preliminary data.</text>
</comment>